<reference evidence="3 4" key="1">
    <citation type="submission" date="2016-10" db="EMBL/GenBank/DDBJ databases">
        <authorList>
            <person name="Cai Z."/>
        </authorList>
    </citation>
    <scope>NUCLEOTIDE SEQUENCE [LARGE SCALE GENOMIC DNA]</scope>
</reference>
<evidence type="ECO:0000256" key="2">
    <source>
        <dbReference type="ARBA" id="ARBA00023054"/>
    </source>
</evidence>
<name>A0A383VVI6_TETOB</name>
<dbReference type="PANTHER" id="PTHR12499">
    <property type="entry name" value="OPTIC ATROPHY 3 PROTEIN OPA3"/>
    <property type="match status" value="1"/>
</dbReference>
<evidence type="ECO:0000313" key="3">
    <source>
        <dbReference type="EMBL" id="SZX68873.1"/>
    </source>
</evidence>
<keyword evidence="2" id="KW-0175">Coiled coil</keyword>
<gene>
    <name evidence="3" type="ORF">BQ4739_LOCUS9189</name>
</gene>
<evidence type="ECO:0000313" key="4">
    <source>
        <dbReference type="Proteomes" id="UP000256970"/>
    </source>
</evidence>
<dbReference type="EMBL" id="FNXT01000885">
    <property type="protein sequence ID" value="SZX68873.1"/>
    <property type="molecule type" value="Genomic_DNA"/>
</dbReference>
<protein>
    <submittedName>
        <fullName evidence="3">Uncharacterized protein</fullName>
    </submittedName>
</protein>
<dbReference type="Pfam" id="PF07047">
    <property type="entry name" value="OPA3"/>
    <property type="match status" value="1"/>
</dbReference>
<accession>A0A383VVI6</accession>
<evidence type="ECO:0000256" key="1">
    <source>
        <dbReference type="ARBA" id="ARBA00007584"/>
    </source>
</evidence>
<comment type="similarity">
    <text evidence="1">Belongs to the OPA3 family.</text>
</comment>
<keyword evidence="4" id="KW-1185">Reference proteome</keyword>
<dbReference type="AlphaFoldDB" id="A0A383VVI6"/>
<dbReference type="STRING" id="3088.A0A383VVI6"/>
<organism evidence="3 4">
    <name type="scientific">Tetradesmus obliquus</name>
    <name type="common">Green alga</name>
    <name type="synonym">Acutodesmus obliquus</name>
    <dbReference type="NCBI Taxonomy" id="3088"/>
    <lineage>
        <taxon>Eukaryota</taxon>
        <taxon>Viridiplantae</taxon>
        <taxon>Chlorophyta</taxon>
        <taxon>core chlorophytes</taxon>
        <taxon>Chlorophyceae</taxon>
        <taxon>CS clade</taxon>
        <taxon>Sphaeropleales</taxon>
        <taxon>Scenedesmaceae</taxon>
        <taxon>Tetradesmus</taxon>
    </lineage>
</organism>
<dbReference type="OrthoDB" id="2129069at2759"/>
<dbReference type="Proteomes" id="UP000256970">
    <property type="component" value="Unassembled WGS sequence"/>
</dbReference>
<proteinExistence type="inferred from homology"/>
<dbReference type="PANTHER" id="PTHR12499:SF0">
    <property type="entry name" value="OPTIC ATROPHY 3 PROTEIN"/>
    <property type="match status" value="1"/>
</dbReference>
<dbReference type="GO" id="GO:0019216">
    <property type="term" value="P:regulation of lipid metabolic process"/>
    <property type="evidence" value="ECO:0007669"/>
    <property type="project" value="TreeGrafter"/>
</dbReference>
<dbReference type="InterPro" id="IPR010754">
    <property type="entry name" value="OPA3-like"/>
</dbReference>
<dbReference type="GO" id="GO:0005739">
    <property type="term" value="C:mitochondrion"/>
    <property type="evidence" value="ECO:0007669"/>
    <property type="project" value="TreeGrafter"/>
</dbReference>
<sequence length="177" mass="20371">MAALVFKVGALAMKTLAKPLGDRFKNWVMTHPQYRQTVLTAAQRMHKFEVLITRKAEGKTGQAFIGNMTEEKSVELASKLASESFLFVVASLILFVEYDRTRRKEIKKQHKEAAERQAILDRARQERERLLEENLEQQRMLEQLVVRLDAVERALQAVQEQRNKKAMFGGFLGPRGL</sequence>